<dbReference type="GO" id="GO:0051301">
    <property type="term" value="P:cell division"/>
    <property type="evidence" value="ECO:0007669"/>
    <property type="project" value="UniProtKB-KW"/>
</dbReference>
<evidence type="ECO:0000256" key="2">
    <source>
        <dbReference type="ARBA" id="ARBA00022776"/>
    </source>
</evidence>
<organism evidence="6 7">
    <name type="scientific">Eimeria tenella</name>
    <name type="common">Coccidian parasite</name>
    <dbReference type="NCBI Taxonomy" id="5802"/>
    <lineage>
        <taxon>Eukaryota</taxon>
        <taxon>Sar</taxon>
        <taxon>Alveolata</taxon>
        <taxon>Apicomplexa</taxon>
        <taxon>Conoidasida</taxon>
        <taxon>Coccidia</taxon>
        <taxon>Eucoccidiorida</taxon>
        <taxon>Eimeriorina</taxon>
        <taxon>Eimeriidae</taxon>
        <taxon>Eimeria</taxon>
    </lineage>
</organism>
<dbReference type="EMBL" id="HG674262">
    <property type="protein sequence ID" value="CDJ39255.1"/>
    <property type="molecule type" value="Genomic_DNA"/>
</dbReference>
<dbReference type="InterPro" id="IPR024990">
    <property type="entry name" value="Apc1"/>
</dbReference>
<dbReference type="GO" id="GO:0060090">
    <property type="term" value="F:molecular adaptor activity"/>
    <property type="evidence" value="ECO:0007669"/>
    <property type="project" value="TreeGrafter"/>
</dbReference>
<dbReference type="GO" id="GO:0005680">
    <property type="term" value="C:anaphase-promoting complex"/>
    <property type="evidence" value="ECO:0007669"/>
    <property type="project" value="InterPro"/>
</dbReference>
<dbReference type="GO" id="GO:0007091">
    <property type="term" value="P:metaphase/anaphase transition of mitotic cell cycle"/>
    <property type="evidence" value="ECO:0007669"/>
    <property type="project" value="TreeGrafter"/>
</dbReference>
<dbReference type="VEuPathDB" id="ToxoDB:ETH_00035465"/>
<feature type="coiled-coil region" evidence="4">
    <location>
        <begin position="22"/>
        <end position="49"/>
    </location>
</feature>
<feature type="region of interest" description="Disordered" evidence="5">
    <location>
        <begin position="211"/>
        <end position="237"/>
    </location>
</feature>
<evidence type="ECO:0000313" key="7">
    <source>
        <dbReference type="Proteomes" id="UP000030747"/>
    </source>
</evidence>
<feature type="compositionally biased region" description="Low complexity" evidence="5">
    <location>
        <begin position="570"/>
        <end position="583"/>
    </location>
</feature>
<dbReference type="Proteomes" id="UP000030747">
    <property type="component" value="Unassembled WGS sequence"/>
</dbReference>
<dbReference type="PANTHER" id="PTHR12827:SF3">
    <property type="entry name" value="ANAPHASE-PROMOTING COMPLEX SUBUNIT 1"/>
    <property type="match status" value="1"/>
</dbReference>
<dbReference type="AlphaFoldDB" id="U6KUS7"/>
<keyword evidence="4" id="KW-0175">Coiled coil</keyword>
<evidence type="ECO:0000256" key="1">
    <source>
        <dbReference type="ARBA" id="ARBA00022618"/>
    </source>
</evidence>
<dbReference type="GO" id="GO:0070979">
    <property type="term" value="P:protein K11-linked ubiquitination"/>
    <property type="evidence" value="ECO:0007669"/>
    <property type="project" value="TreeGrafter"/>
</dbReference>
<reference evidence="6" key="2">
    <citation type="submission" date="2013-10" db="EMBL/GenBank/DDBJ databases">
        <authorList>
            <person name="Aslett M."/>
        </authorList>
    </citation>
    <scope>NUCLEOTIDE SEQUENCE [LARGE SCALE GENOMIC DNA]</scope>
    <source>
        <strain evidence="6">Houghton</strain>
    </source>
</reference>
<evidence type="ECO:0000256" key="3">
    <source>
        <dbReference type="ARBA" id="ARBA00023306"/>
    </source>
</evidence>
<reference evidence="6" key="1">
    <citation type="submission" date="2013-10" db="EMBL/GenBank/DDBJ databases">
        <title>Genomic analysis of the causative agents of coccidiosis in chickens.</title>
        <authorList>
            <person name="Reid A.J."/>
            <person name="Blake D."/>
            <person name="Billington K."/>
            <person name="Browne H."/>
            <person name="Dunn M."/>
            <person name="Hung S."/>
            <person name="Kawahara F."/>
            <person name="Miranda-Saavedra D."/>
            <person name="Mourier T."/>
            <person name="Nagra H."/>
            <person name="Otto T.D."/>
            <person name="Rawlings N."/>
            <person name="Sanchez A."/>
            <person name="Sanders M."/>
            <person name="Subramaniam C."/>
            <person name="Tay Y."/>
            <person name="Dear P."/>
            <person name="Doerig C."/>
            <person name="Gruber A."/>
            <person name="Parkinson J."/>
            <person name="Shirley M."/>
            <person name="Wan K.L."/>
            <person name="Berriman M."/>
            <person name="Tomley F."/>
            <person name="Pain A."/>
        </authorList>
    </citation>
    <scope>NUCLEOTIDE SEQUENCE [LARGE SCALE GENOMIC DNA]</scope>
    <source>
        <strain evidence="6">Houghton</strain>
    </source>
</reference>
<gene>
    <name evidence="6" type="ORF">ETH_00035465</name>
</gene>
<keyword evidence="7" id="KW-1185">Reference proteome</keyword>
<proteinExistence type="predicted"/>
<evidence type="ECO:0000256" key="4">
    <source>
        <dbReference type="SAM" id="Coils"/>
    </source>
</evidence>
<protein>
    <submittedName>
        <fullName evidence="6">Uncharacterized protein</fullName>
    </submittedName>
</protein>
<name>U6KUS7_EIMTE</name>
<keyword evidence="3" id="KW-0131">Cell cycle</keyword>
<sequence>MQAAAPVAVSALSANTFQVTLLLKHQQQQQQQQQQLQQQQQQQEQQQLSRLKSFRCSVRLLQSSWLLRACVRALAALLQPAAARVLLPAVFRCCQSPASLSLQQQQQQETFAPADTGEFPSVAALEWSAFCQLLCCEVFSVCRGSSSSSSSNSSSSSEHYAIAAAGARLLQLQAAIPPQGENLPPEKQQQCAAATPSRAAAAAAVAAAASRLKRRRGPLQQQGDRRCSREGSSRCSSGSSAAAAATAAALSSLEAEGLGPLAAIICSAQEVLEQQQQQLGACVDDCGASGVPPCAAPLPAAAAAAAASAADGSCSCSDGELPQLGLKQQLPCIFLVLHLLLEDLLLRQVSVHLEVQKLVLLLHTLARLLQLPLFASYYQCCFPSTLEQEEVPSAIGLLQELAAGRRLPQQQQQQQQRASLAAAALQRLSRKQKVLTESLGLQQLPPDVAGCTSSKDSSSSSSSSSCCSSSCCCSTTSTSGSTLELSTQNSMAIDIPQHSRCSNAHAGGVDASLLGPPAALAWGLIYFSSGDEAAARALLLPATSLQLEECLPNTVAYKTRSGQSAAVTLSRSSSSSSSTNSSSQAVRRGRS</sequence>
<dbReference type="RefSeq" id="XP_013230010.1">
    <property type="nucleotide sequence ID" value="XM_013374556.1"/>
</dbReference>
<dbReference type="GO" id="GO:0031145">
    <property type="term" value="P:anaphase-promoting complex-dependent catabolic process"/>
    <property type="evidence" value="ECO:0007669"/>
    <property type="project" value="TreeGrafter"/>
</dbReference>
<dbReference type="PANTHER" id="PTHR12827">
    <property type="entry name" value="MEIOTIC CHECKPOINT REGULATOR TSG24 FAMILY MEMBER"/>
    <property type="match status" value="1"/>
</dbReference>
<keyword evidence="1" id="KW-0132">Cell division</keyword>
<keyword evidence="2" id="KW-0498">Mitosis</keyword>
<dbReference type="GeneID" id="25256134"/>
<feature type="region of interest" description="Disordered" evidence="5">
    <location>
        <begin position="568"/>
        <end position="591"/>
    </location>
</feature>
<feature type="compositionally biased region" description="Basic and acidic residues" evidence="5">
    <location>
        <begin position="223"/>
        <end position="232"/>
    </location>
</feature>
<dbReference type="VEuPathDB" id="ToxoDB:ETH2_1367600"/>
<evidence type="ECO:0000256" key="5">
    <source>
        <dbReference type="SAM" id="MobiDB-lite"/>
    </source>
</evidence>
<accession>U6KUS7</accession>
<evidence type="ECO:0000313" key="6">
    <source>
        <dbReference type="EMBL" id="CDJ39255.1"/>
    </source>
</evidence>